<dbReference type="Proteomes" id="UP000288711">
    <property type="component" value="Unassembled WGS sequence"/>
</dbReference>
<feature type="domain" description="Aminoglycoside phosphotransferase" evidence="1">
    <location>
        <begin position="34"/>
        <end position="253"/>
    </location>
</feature>
<name>A0A444B6F8_9MICO</name>
<dbReference type="SUPFAM" id="SSF56112">
    <property type="entry name" value="Protein kinase-like (PK-like)"/>
    <property type="match status" value="1"/>
</dbReference>
<dbReference type="EMBL" id="PIPF01000007">
    <property type="protein sequence ID" value="RWU83892.1"/>
    <property type="molecule type" value="Genomic_DNA"/>
</dbReference>
<accession>A0A444B6F8</accession>
<protein>
    <submittedName>
        <fullName evidence="2">Phosphotransferase family protein</fullName>
    </submittedName>
</protein>
<dbReference type="PANTHER" id="PTHR21310:SF40">
    <property type="entry name" value="AMINOGLYCOSIDE PHOSPHOTRANSFERASE DOMAIN-CONTAINING PROTEIN-RELATED"/>
    <property type="match status" value="1"/>
</dbReference>
<evidence type="ECO:0000313" key="3">
    <source>
        <dbReference type="Proteomes" id="UP000288711"/>
    </source>
</evidence>
<dbReference type="PANTHER" id="PTHR21310">
    <property type="entry name" value="AMINOGLYCOSIDE PHOSPHOTRANSFERASE-RELATED-RELATED"/>
    <property type="match status" value="1"/>
</dbReference>
<dbReference type="InterPro" id="IPR051678">
    <property type="entry name" value="AGP_Transferase"/>
</dbReference>
<sequence length="339" mass="37079">MAVAGEDLPGLPLRRLAPYLARHVPEIGDVPLTASLISGGRSNLTYLLTDGQRRWVLRRPPLGAALETAHDMGREHRMISALHPTAVPVPRPVHLAGPEGEDLLGTPFFVMGFAEGEVLRDREQLAAVPEPGRLARHLMRCLADLHEVVPDEVGLAGLGRPDGYLSRQLDTWLRQVSAVGSPLLGDFEDVARCLRRSLPTTQRTRLVHGDYRLDNVVVGPDDQIDAVLDWEMATRGDPLADVASTLVWWDGMRGLDSPVAAHPGDVPGYPDRRELVAAYAEVSTLDLSGLDWYVGFALYKVAAIFEGIRHRHDEGLTVGEGFERLGPLVPHLLDSARDA</sequence>
<dbReference type="Gene3D" id="3.90.1200.10">
    <property type="match status" value="1"/>
</dbReference>
<dbReference type="InterPro" id="IPR011009">
    <property type="entry name" value="Kinase-like_dom_sf"/>
</dbReference>
<reference evidence="2 3" key="1">
    <citation type="journal article" date="2009" name="Int. J. Syst. Evol. Microbiol.">
        <title>Janibacter hoylei sp. nov., Bacillus isronensis sp. nov. and Bacillus aryabhattai sp. nov., isolated from cryotubes used for collecting air from the upper atmosphere.</title>
        <authorList>
            <person name="Shivaji S."/>
            <person name="Chaturvedi P."/>
            <person name="Begum Z."/>
            <person name="Pindi P.K."/>
            <person name="Manorama R."/>
            <person name="Padmanaban D.A."/>
            <person name="Shouche Y.S."/>
            <person name="Pawar S."/>
            <person name="Vaishampayan P."/>
            <person name="Dutt C.B."/>
            <person name="Datta G.N."/>
            <person name="Manchanda R.K."/>
            <person name="Rao U.R."/>
            <person name="Bhargava P.M."/>
            <person name="Narlikar J.V."/>
        </authorList>
    </citation>
    <scope>NUCLEOTIDE SEQUENCE [LARGE SCALE GENOMIC DNA]</scope>
    <source>
        <strain evidence="2 3">PVAS-1</strain>
    </source>
</reference>
<dbReference type="GO" id="GO:0016740">
    <property type="term" value="F:transferase activity"/>
    <property type="evidence" value="ECO:0007669"/>
    <property type="project" value="UniProtKB-KW"/>
</dbReference>
<comment type="caution">
    <text evidence="2">The sequence shown here is derived from an EMBL/GenBank/DDBJ whole genome shotgun (WGS) entry which is preliminary data.</text>
</comment>
<dbReference type="OrthoDB" id="3806873at2"/>
<gene>
    <name evidence="2" type="ORF">CWN80_08130</name>
</gene>
<organism evidence="2 3">
    <name type="scientific">Janibacter hoylei PVAS-1</name>
    <dbReference type="NCBI Taxonomy" id="1210046"/>
    <lineage>
        <taxon>Bacteria</taxon>
        <taxon>Bacillati</taxon>
        <taxon>Actinomycetota</taxon>
        <taxon>Actinomycetes</taxon>
        <taxon>Micrococcales</taxon>
        <taxon>Intrasporangiaceae</taxon>
        <taxon>Janibacter</taxon>
    </lineage>
</organism>
<dbReference type="InterPro" id="IPR041726">
    <property type="entry name" value="ACAD10_11_N"/>
</dbReference>
<dbReference type="AlphaFoldDB" id="A0A444B6F8"/>
<dbReference type="InterPro" id="IPR002575">
    <property type="entry name" value="Aminoglycoside_PTrfase"/>
</dbReference>
<dbReference type="Gene3D" id="3.30.200.20">
    <property type="entry name" value="Phosphorylase Kinase, domain 1"/>
    <property type="match status" value="1"/>
</dbReference>
<dbReference type="CDD" id="cd05154">
    <property type="entry name" value="ACAD10_11_N-like"/>
    <property type="match status" value="1"/>
</dbReference>
<evidence type="ECO:0000259" key="1">
    <source>
        <dbReference type="Pfam" id="PF01636"/>
    </source>
</evidence>
<dbReference type="Pfam" id="PF01636">
    <property type="entry name" value="APH"/>
    <property type="match status" value="1"/>
</dbReference>
<evidence type="ECO:0000313" key="2">
    <source>
        <dbReference type="EMBL" id="RWU83892.1"/>
    </source>
</evidence>
<keyword evidence="2" id="KW-0808">Transferase</keyword>
<keyword evidence="3" id="KW-1185">Reference proteome</keyword>
<proteinExistence type="predicted"/>